<feature type="transmembrane region" description="Helical" evidence="6">
    <location>
        <begin position="95"/>
        <end position="119"/>
    </location>
</feature>
<evidence type="ECO:0000256" key="6">
    <source>
        <dbReference type="SAM" id="Phobius"/>
    </source>
</evidence>
<dbReference type="RefSeq" id="WP_213236442.1">
    <property type="nucleotide sequence ID" value="NZ_JAHBCL010000011.1"/>
</dbReference>
<dbReference type="PANTHER" id="PTHR34857:SF2">
    <property type="entry name" value="SLL0384 PROTEIN"/>
    <property type="match status" value="1"/>
</dbReference>
<accession>A0ABS5PN28</accession>
<sequence length="238" mass="27172">MIFKGILNRFRRVHPGIRLILMVIWLIAVVQTKPEHLHYLIFWMFLQLPHMSVEPKKWGRQMLMAEPFLLFVGLSYLFVYRAPATYYHLTLPEGIWAFIALLVRGNLAVMGITAFVNAISMEGLADGMRWLKVPETFVLIMMQTYRYIGLMVQKVHQMTTAYRLRSGGKTGVHLDAWGSFPGQLLLLSLKQAEATHEAMMLRGYNPAASYVGISKVQISDLTDAIVWLLLFAAVPFVL</sequence>
<comment type="caution">
    <text evidence="7">The sequence shown here is derived from an EMBL/GenBank/DDBJ whole genome shotgun (WGS) entry which is preliminary data.</text>
</comment>
<keyword evidence="4 6" id="KW-1133">Transmembrane helix</keyword>
<gene>
    <name evidence="7" type="ORF">KHM83_07840</name>
</gene>
<evidence type="ECO:0008006" key="9">
    <source>
        <dbReference type="Google" id="ProtNLM"/>
    </source>
</evidence>
<dbReference type="InterPro" id="IPR051611">
    <property type="entry name" value="ECF_transporter_component"/>
</dbReference>
<keyword evidence="3 6" id="KW-0812">Transmembrane</keyword>
<evidence type="ECO:0000256" key="5">
    <source>
        <dbReference type="ARBA" id="ARBA00023136"/>
    </source>
</evidence>
<dbReference type="Pfam" id="PF02361">
    <property type="entry name" value="CbiQ"/>
    <property type="match status" value="1"/>
</dbReference>
<protein>
    <recommendedName>
        <fullName evidence="9">Cobalt/nickel transport system permease protein</fullName>
    </recommendedName>
</protein>
<dbReference type="CDD" id="cd16914">
    <property type="entry name" value="EcfT"/>
    <property type="match status" value="1"/>
</dbReference>
<keyword evidence="8" id="KW-1185">Reference proteome</keyword>
<evidence type="ECO:0000313" key="7">
    <source>
        <dbReference type="EMBL" id="MBS7526584.1"/>
    </source>
</evidence>
<evidence type="ECO:0000256" key="2">
    <source>
        <dbReference type="ARBA" id="ARBA00022475"/>
    </source>
</evidence>
<name>A0ABS5PN28_9FIRM</name>
<proteinExistence type="predicted"/>
<reference evidence="7 8" key="1">
    <citation type="submission" date="2021-05" db="EMBL/GenBank/DDBJ databases">
        <title>Fusibacter ferrireducens sp. nov., an anaerobic, sulfur- and Fe-reducing bacterium isolated from the mangrove sediment.</title>
        <authorList>
            <person name="Qiu D."/>
        </authorList>
    </citation>
    <scope>NUCLEOTIDE SEQUENCE [LARGE SCALE GENOMIC DNA]</scope>
    <source>
        <strain evidence="7 8">DSM 12116</strain>
    </source>
</reference>
<comment type="subcellular location">
    <subcellularLocation>
        <location evidence="1">Membrane</location>
        <topology evidence="1">Multi-pass membrane protein</topology>
    </subcellularLocation>
</comment>
<keyword evidence="5 6" id="KW-0472">Membrane</keyword>
<feature type="transmembrane region" description="Helical" evidence="6">
    <location>
        <begin position="65"/>
        <end position="83"/>
    </location>
</feature>
<dbReference type="InterPro" id="IPR003339">
    <property type="entry name" value="ABC/ECF_trnsptr_transmembrane"/>
</dbReference>
<dbReference type="EMBL" id="JAHBCL010000011">
    <property type="protein sequence ID" value="MBS7526584.1"/>
    <property type="molecule type" value="Genomic_DNA"/>
</dbReference>
<evidence type="ECO:0000256" key="3">
    <source>
        <dbReference type="ARBA" id="ARBA00022692"/>
    </source>
</evidence>
<evidence type="ECO:0000256" key="4">
    <source>
        <dbReference type="ARBA" id="ARBA00022989"/>
    </source>
</evidence>
<evidence type="ECO:0000313" key="8">
    <source>
        <dbReference type="Proteomes" id="UP000746471"/>
    </source>
</evidence>
<keyword evidence="2" id="KW-1003">Cell membrane</keyword>
<organism evidence="7 8">
    <name type="scientific">Fusibacter paucivorans</name>
    <dbReference type="NCBI Taxonomy" id="76009"/>
    <lineage>
        <taxon>Bacteria</taxon>
        <taxon>Bacillati</taxon>
        <taxon>Bacillota</taxon>
        <taxon>Clostridia</taxon>
        <taxon>Eubacteriales</taxon>
        <taxon>Eubacteriales Family XII. Incertae Sedis</taxon>
        <taxon>Fusibacter</taxon>
    </lineage>
</organism>
<dbReference type="PANTHER" id="PTHR34857">
    <property type="entry name" value="SLL0384 PROTEIN"/>
    <property type="match status" value="1"/>
</dbReference>
<evidence type="ECO:0000256" key="1">
    <source>
        <dbReference type="ARBA" id="ARBA00004141"/>
    </source>
</evidence>
<dbReference type="Proteomes" id="UP000746471">
    <property type="component" value="Unassembled WGS sequence"/>
</dbReference>